<dbReference type="GO" id="GO:0009820">
    <property type="term" value="P:alkaloid metabolic process"/>
    <property type="evidence" value="ECO:0007669"/>
    <property type="project" value="InterPro"/>
</dbReference>
<comment type="caution">
    <text evidence="3">The sequence shown here is derived from an EMBL/GenBank/DDBJ whole genome shotgun (WGS) entry which is preliminary data.</text>
</comment>
<dbReference type="InParanoid" id="A0A5J5EF40"/>
<protein>
    <submittedName>
        <fullName evidence="3">Dimethylallyl tryptophan synthase</fullName>
    </submittedName>
</protein>
<keyword evidence="2" id="KW-0808">Transferase</keyword>
<gene>
    <name evidence="3" type="ORF">FN846DRAFT_974890</name>
</gene>
<sequence>MRTMTDTQVNVDAKEMVGGEDLSRILVSSPSPQSVHDLPSATAVYAWPSILAPYLSTALTHRGSYTESEILHHTAFFAKHVSSWLGPGPTGSNRAQYPSSMTKDYTPFELSFCWKSAQQNGTPIVRYVIDIFPQDPTSDRRGSLSRALDAIASLNVLSKEPDNQLSVFPELWSHVTRFFMSIEATLHATPCESCRPSSTFIGFDLVATQTRAKLYWLLPSCQSTPDLLQTIDQLFETCASVNPFFASTSFTAGWSQLREHVAANAESLRPRMVSIDATRWPAPRVKFYTRCVFAESNNGFGVIRPHLTLDGKLSLESDFENTCERLWEGLVQKEGEKRSKYCMLLWDIGVEGTVGSKLYIMCQEIPRTDVVVAGKVLECCRASAGAGLLEAFAAKDTPSAFIGEIGLAPRGAETEVSIYASPCWFSKDLWKEGEDEEGLLEKICPYGGMYGS</sequence>
<dbReference type="InterPro" id="IPR033964">
    <property type="entry name" value="ABBA"/>
</dbReference>
<dbReference type="AlphaFoldDB" id="A0A5J5EF40"/>
<dbReference type="PANTHER" id="PTHR40627:SF4">
    <property type="entry name" value="PRENYLTRANSFERASE ASQH1-RELATED"/>
    <property type="match status" value="1"/>
</dbReference>
<evidence type="ECO:0000256" key="1">
    <source>
        <dbReference type="ARBA" id="ARBA00010209"/>
    </source>
</evidence>
<evidence type="ECO:0000313" key="3">
    <source>
        <dbReference type="EMBL" id="KAA8894295.1"/>
    </source>
</evidence>
<organism evidence="3 4">
    <name type="scientific">Sphaerosporella brunnea</name>
    <dbReference type="NCBI Taxonomy" id="1250544"/>
    <lineage>
        <taxon>Eukaryota</taxon>
        <taxon>Fungi</taxon>
        <taxon>Dikarya</taxon>
        <taxon>Ascomycota</taxon>
        <taxon>Pezizomycotina</taxon>
        <taxon>Pezizomycetes</taxon>
        <taxon>Pezizales</taxon>
        <taxon>Pyronemataceae</taxon>
        <taxon>Sphaerosporella</taxon>
    </lineage>
</organism>
<dbReference type="Pfam" id="PF11991">
    <property type="entry name" value="Trp_DMAT"/>
    <property type="match status" value="1"/>
</dbReference>
<dbReference type="OrthoDB" id="5392033at2759"/>
<reference evidence="3 4" key="1">
    <citation type="submission" date="2019-09" db="EMBL/GenBank/DDBJ databases">
        <title>Draft genome of the ectomycorrhizal ascomycete Sphaerosporella brunnea.</title>
        <authorList>
            <consortium name="DOE Joint Genome Institute"/>
            <person name="Benucci G.M."/>
            <person name="Marozzi G."/>
            <person name="Antonielli L."/>
            <person name="Sanchez S."/>
            <person name="Marco P."/>
            <person name="Wang X."/>
            <person name="Falini L.B."/>
            <person name="Barry K."/>
            <person name="Haridas S."/>
            <person name="Lipzen A."/>
            <person name="Labutti K."/>
            <person name="Grigoriev I.V."/>
            <person name="Murat C."/>
            <person name="Martin F."/>
            <person name="Albertini E."/>
            <person name="Donnini D."/>
            <person name="Bonito G."/>
        </authorList>
    </citation>
    <scope>NUCLEOTIDE SEQUENCE [LARGE SCALE GENOMIC DNA]</scope>
    <source>
        <strain evidence="3 4">Sb_GMNB300</strain>
    </source>
</reference>
<dbReference type="InterPro" id="IPR017795">
    <property type="entry name" value="ABBA_NscD-like"/>
</dbReference>
<proteinExistence type="inferred from homology"/>
<dbReference type="PANTHER" id="PTHR40627">
    <property type="entry name" value="INDOLE PRENYLTRANSFERASE TDIB-RELATED"/>
    <property type="match status" value="1"/>
</dbReference>
<evidence type="ECO:0000256" key="2">
    <source>
        <dbReference type="ARBA" id="ARBA00022679"/>
    </source>
</evidence>
<dbReference type="SFLD" id="SFLDS00036">
    <property type="entry name" value="Aromatic_Prenyltransferase"/>
    <property type="match status" value="1"/>
</dbReference>
<keyword evidence="4" id="KW-1185">Reference proteome</keyword>
<dbReference type="GO" id="GO:0016765">
    <property type="term" value="F:transferase activity, transferring alkyl or aryl (other than methyl) groups"/>
    <property type="evidence" value="ECO:0007669"/>
    <property type="project" value="InterPro"/>
</dbReference>
<evidence type="ECO:0000313" key="4">
    <source>
        <dbReference type="Proteomes" id="UP000326924"/>
    </source>
</evidence>
<comment type="similarity">
    <text evidence="1">Belongs to the tryptophan dimethylallyltransferase family.</text>
</comment>
<dbReference type="Proteomes" id="UP000326924">
    <property type="component" value="Unassembled WGS sequence"/>
</dbReference>
<name>A0A5J5EF40_9PEZI</name>
<dbReference type="EMBL" id="VXIS01000350">
    <property type="protein sequence ID" value="KAA8894295.1"/>
    <property type="molecule type" value="Genomic_DNA"/>
</dbReference>
<accession>A0A5J5EF40</accession>